<dbReference type="InterPro" id="IPR016084">
    <property type="entry name" value="Haem_Oase-like_multi-hlx"/>
</dbReference>
<gene>
    <name evidence="3" type="primary">pqqC</name>
    <name evidence="5" type="ORF">GGR04_003317</name>
</gene>
<dbReference type="EC" id="1.3.3.11" evidence="3"/>
<accession>A0A7W6ML47</accession>
<keyword evidence="1 3" id="KW-0884">PQQ biosynthesis</keyword>
<protein>
    <recommendedName>
        <fullName evidence="3">Pyrroloquinoline-quinone synthase</fullName>
        <ecNumber evidence="3">1.3.3.11</ecNumber>
    </recommendedName>
    <alternativeName>
        <fullName evidence="3">Coenzyme PQQ synthesis protein C</fullName>
    </alternativeName>
    <alternativeName>
        <fullName evidence="3">Pyrroloquinoline quinone biosynthesis protein C</fullName>
    </alternativeName>
</protein>
<sequence length="256" mass="28767">MNSDLAGPDFRLKRVLVPDDLEAVLRQVGTERYHIRHPFHRLMVEGALTRGQMQAWALNRYCYQAVIPRKDAIILSRIEDRTLRIAWRERILDHDGDGTSPGGIERWMRLATGLGLDAEAVASQRLALPATRFSVNAYLTLVEKRTLLEAIASSLTEMFSPEVIGERVSAILQRYPYVNEDTLGYFTPRLTQAPRDVDVALAYVREHARTLEAQQLVVDALITKCEILWTMLDALHFSYVEPALAPPGAFAPGADA</sequence>
<evidence type="ECO:0000259" key="4">
    <source>
        <dbReference type="Pfam" id="PF03070"/>
    </source>
</evidence>
<dbReference type="AlphaFoldDB" id="A0A7W6ML47"/>
<keyword evidence="6" id="KW-1185">Reference proteome</keyword>
<dbReference type="GO" id="GO:0018189">
    <property type="term" value="P:pyrroloquinoline quinone biosynthetic process"/>
    <property type="evidence" value="ECO:0007669"/>
    <property type="project" value="UniProtKB-UniRule"/>
</dbReference>
<dbReference type="PANTHER" id="PTHR40279:SF3">
    <property type="entry name" value="4-AMINOBENZOATE SYNTHASE"/>
    <property type="match status" value="1"/>
</dbReference>
<proteinExistence type="inferred from homology"/>
<feature type="domain" description="Thiaminase-2/PQQC" evidence="4">
    <location>
        <begin position="25"/>
        <end position="233"/>
    </location>
</feature>
<comment type="catalytic activity">
    <reaction evidence="3">
        <text>6-(2-amino-2-carboxyethyl)-7,8-dioxo-1,2,3,4,7,8-hexahydroquinoline-2,4-dicarboxylate + 3 O2 = pyrroloquinoline quinone + 2 H2O2 + 2 H2O + H(+)</text>
        <dbReference type="Rhea" id="RHEA:10692"/>
        <dbReference type="ChEBI" id="CHEBI:15377"/>
        <dbReference type="ChEBI" id="CHEBI:15378"/>
        <dbReference type="ChEBI" id="CHEBI:15379"/>
        <dbReference type="ChEBI" id="CHEBI:16240"/>
        <dbReference type="ChEBI" id="CHEBI:58442"/>
        <dbReference type="ChEBI" id="CHEBI:58778"/>
        <dbReference type="EC" id="1.3.3.11"/>
    </reaction>
</comment>
<dbReference type="RefSeq" id="WP_183200999.1">
    <property type="nucleotide sequence ID" value="NZ_JACIEK010000010.1"/>
</dbReference>
<dbReference type="EMBL" id="JACIEK010000010">
    <property type="protein sequence ID" value="MBB3999447.1"/>
    <property type="molecule type" value="Genomic_DNA"/>
</dbReference>
<evidence type="ECO:0000313" key="5">
    <source>
        <dbReference type="EMBL" id="MBB3999447.1"/>
    </source>
</evidence>
<dbReference type="UniPathway" id="UPA00539"/>
<reference evidence="5 6" key="1">
    <citation type="submission" date="2020-08" db="EMBL/GenBank/DDBJ databases">
        <title>Genomic Encyclopedia of Type Strains, Phase IV (KMG-IV): sequencing the most valuable type-strain genomes for metagenomic binning, comparative biology and taxonomic classification.</title>
        <authorList>
            <person name="Goeker M."/>
        </authorList>
    </citation>
    <scope>NUCLEOTIDE SEQUENCE [LARGE SCALE GENOMIC DNA]</scope>
    <source>
        <strain evidence="5 6">DSM 102238</strain>
    </source>
</reference>
<evidence type="ECO:0000256" key="1">
    <source>
        <dbReference type="ARBA" id="ARBA00022905"/>
    </source>
</evidence>
<dbReference type="InterPro" id="IPR039068">
    <property type="entry name" value="PqqC-like"/>
</dbReference>
<comment type="pathway">
    <text evidence="3">Cofactor biosynthesis; pyrroloquinoline quinone biosynthesis.</text>
</comment>
<dbReference type="GO" id="GO:0033732">
    <property type="term" value="F:pyrroloquinoline-quinone synthase activity"/>
    <property type="evidence" value="ECO:0007669"/>
    <property type="project" value="UniProtKB-EC"/>
</dbReference>
<dbReference type="HAMAP" id="MF_00654">
    <property type="entry name" value="PQQ_syn_PqqC"/>
    <property type="match status" value="1"/>
</dbReference>
<comment type="function">
    <text evidence="3">Ring cyclization and eight-electron oxidation of 3a-(2-amino-2-carboxyethyl)-4,5-dioxo-4,5,6,7,8,9-hexahydroquinoline-7,9-dicarboxylic-acid to PQQ.</text>
</comment>
<dbReference type="Pfam" id="PF03070">
    <property type="entry name" value="TENA_THI-4"/>
    <property type="match status" value="1"/>
</dbReference>
<name>A0A7W6ML47_9HYPH</name>
<dbReference type="InterPro" id="IPR011845">
    <property type="entry name" value="PqqC"/>
</dbReference>
<evidence type="ECO:0000256" key="2">
    <source>
        <dbReference type="ARBA" id="ARBA00023002"/>
    </source>
</evidence>
<organism evidence="5 6">
    <name type="scientific">Aureimonas pseudogalii</name>
    <dbReference type="NCBI Taxonomy" id="1744844"/>
    <lineage>
        <taxon>Bacteria</taxon>
        <taxon>Pseudomonadati</taxon>
        <taxon>Pseudomonadota</taxon>
        <taxon>Alphaproteobacteria</taxon>
        <taxon>Hyphomicrobiales</taxon>
        <taxon>Aurantimonadaceae</taxon>
        <taxon>Aureimonas</taxon>
    </lineage>
</organism>
<evidence type="ECO:0000313" key="6">
    <source>
        <dbReference type="Proteomes" id="UP000542776"/>
    </source>
</evidence>
<comment type="caution">
    <text evidence="5">The sequence shown here is derived from an EMBL/GenBank/DDBJ whole genome shotgun (WGS) entry which is preliminary data.</text>
</comment>
<comment type="similarity">
    <text evidence="3">Belongs to the PqqC family.</text>
</comment>
<dbReference type="InterPro" id="IPR004305">
    <property type="entry name" value="Thiaminase-2/PQQC"/>
</dbReference>
<dbReference type="Proteomes" id="UP000542776">
    <property type="component" value="Unassembled WGS sequence"/>
</dbReference>
<dbReference type="SUPFAM" id="SSF48613">
    <property type="entry name" value="Heme oxygenase-like"/>
    <property type="match status" value="1"/>
</dbReference>
<dbReference type="PANTHER" id="PTHR40279">
    <property type="entry name" value="PQQC-LIKE PROTEIN"/>
    <property type="match status" value="1"/>
</dbReference>
<evidence type="ECO:0000256" key="3">
    <source>
        <dbReference type="HAMAP-Rule" id="MF_00654"/>
    </source>
</evidence>
<dbReference type="NCBIfam" id="TIGR02111">
    <property type="entry name" value="PQQ_syn_pqqC"/>
    <property type="match status" value="1"/>
</dbReference>
<keyword evidence="2 3" id="KW-0560">Oxidoreductase</keyword>
<dbReference type="Gene3D" id="1.20.910.10">
    <property type="entry name" value="Heme oxygenase-like"/>
    <property type="match status" value="1"/>
</dbReference>